<dbReference type="PROSITE" id="PS51715">
    <property type="entry name" value="G_GB1_RHD3"/>
    <property type="match status" value="1"/>
</dbReference>
<keyword evidence="15" id="KW-1185">Reference proteome</keyword>
<dbReference type="AlphaFoldDB" id="A0A4E0RW58"/>
<evidence type="ECO:0000256" key="10">
    <source>
        <dbReference type="ARBA" id="ARBA00049117"/>
    </source>
</evidence>
<proteinExistence type="inferred from homology"/>
<dbReference type="InterPro" id="IPR015894">
    <property type="entry name" value="Guanylate-bd_N"/>
</dbReference>
<evidence type="ECO:0000256" key="9">
    <source>
        <dbReference type="ARBA" id="ARBA00023136"/>
    </source>
</evidence>
<dbReference type="InterPro" id="IPR030386">
    <property type="entry name" value="G_GB1_RHD3_dom"/>
</dbReference>
<dbReference type="Gene3D" id="3.40.50.300">
    <property type="entry name" value="P-loop containing nucleotide triphosphate hydrolases"/>
    <property type="match status" value="1"/>
</dbReference>
<dbReference type="InterPro" id="IPR036543">
    <property type="entry name" value="Guanylate-bd_C_sf"/>
</dbReference>
<evidence type="ECO:0000256" key="11">
    <source>
        <dbReference type="PROSITE-ProRule" id="PRU01052"/>
    </source>
</evidence>
<feature type="domain" description="GB1/RHD3-type G" evidence="13">
    <location>
        <begin position="41"/>
        <end position="287"/>
    </location>
</feature>
<keyword evidence="2 12" id="KW-0812">Transmembrane</keyword>
<dbReference type="SUPFAM" id="SSF52540">
    <property type="entry name" value="P-loop containing nucleoside triphosphate hydrolases"/>
    <property type="match status" value="1"/>
</dbReference>
<organism evidence="14 15">
    <name type="scientific">Fasciola hepatica</name>
    <name type="common">Liver fluke</name>
    <dbReference type="NCBI Taxonomy" id="6192"/>
    <lineage>
        <taxon>Eukaryota</taxon>
        <taxon>Metazoa</taxon>
        <taxon>Spiralia</taxon>
        <taxon>Lophotrochozoa</taxon>
        <taxon>Platyhelminthes</taxon>
        <taxon>Trematoda</taxon>
        <taxon>Digenea</taxon>
        <taxon>Plagiorchiida</taxon>
        <taxon>Echinostomata</taxon>
        <taxon>Echinostomatoidea</taxon>
        <taxon>Fasciolidae</taxon>
        <taxon>Fasciola</taxon>
    </lineage>
</organism>
<dbReference type="GO" id="GO:0005525">
    <property type="term" value="F:GTP binding"/>
    <property type="evidence" value="ECO:0007669"/>
    <property type="project" value="UniProtKB-KW"/>
</dbReference>
<dbReference type="GO" id="GO:0005789">
    <property type="term" value="C:endoplasmic reticulum membrane"/>
    <property type="evidence" value="ECO:0007669"/>
    <property type="project" value="UniProtKB-SubCell"/>
</dbReference>
<keyword evidence="6" id="KW-0460">Magnesium</keyword>
<keyword evidence="4" id="KW-0378">Hydrolase</keyword>
<comment type="similarity">
    <text evidence="11">Belongs to the TRAFAC class dynamin-like GTPase superfamily. GB1/RHD3 GTPase family.</text>
</comment>
<dbReference type="Gene3D" id="1.20.58.420">
    <property type="entry name" value="AHSP"/>
    <property type="match status" value="1"/>
</dbReference>
<evidence type="ECO:0000256" key="2">
    <source>
        <dbReference type="ARBA" id="ARBA00022692"/>
    </source>
</evidence>
<evidence type="ECO:0000313" key="14">
    <source>
        <dbReference type="EMBL" id="THD22042.1"/>
    </source>
</evidence>
<keyword evidence="7 12" id="KW-1133">Transmembrane helix</keyword>
<evidence type="ECO:0000256" key="6">
    <source>
        <dbReference type="ARBA" id="ARBA00022842"/>
    </source>
</evidence>
<dbReference type="InterPro" id="IPR027417">
    <property type="entry name" value="P-loop_NTPase"/>
</dbReference>
<protein>
    <submittedName>
        <fullName evidence="14">Atlastin GTPase 1</fullName>
    </submittedName>
</protein>
<dbReference type="SUPFAM" id="SSF48340">
    <property type="entry name" value="Interferon-induced guanylate-binding protein 1 (GBP1), C-terminal domain"/>
    <property type="match status" value="1"/>
</dbReference>
<evidence type="ECO:0000259" key="13">
    <source>
        <dbReference type="PROSITE" id="PS51715"/>
    </source>
</evidence>
<dbReference type="FunFam" id="1.20.58.420:FF:000001">
    <property type="entry name" value="Atlastin-1 isoform 1"/>
    <property type="match status" value="1"/>
</dbReference>
<comment type="subcellular location">
    <subcellularLocation>
        <location evidence="1">Endoplasmic reticulum membrane</location>
        <topology evidence="1">Multi-pass membrane protein</topology>
    </subcellularLocation>
</comment>
<evidence type="ECO:0000256" key="3">
    <source>
        <dbReference type="ARBA" id="ARBA00022741"/>
    </source>
</evidence>
<dbReference type="Proteomes" id="UP000230066">
    <property type="component" value="Unassembled WGS sequence"/>
</dbReference>
<comment type="caution">
    <text evidence="14">The sequence shown here is derived from an EMBL/GenBank/DDBJ whole genome shotgun (WGS) entry which is preliminary data.</text>
</comment>
<name>A0A4E0RW58_FASHE</name>
<evidence type="ECO:0000256" key="4">
    <source>
        <dbReference type="ARBA" id="ARBA00022801"/>
    </source>
</evidence>
<gene>
    <name evidence="14" type="ORF">D915_007139</name>
</gene>
<dbReference type="EMBL" id="JXXN02003043">
    <property type="protein sequence ID" value="THD22042.1"/>
    <property type="molecule type" value="Genomic_DNA"/>
</dbReference>
<dbReference type="GO" id="GO:0003924">
    <property type="term" value="F:GTPase activity"/>
    <property type="evidence" value="ECO:0007669"/>
    <property type="project" value="InterPro"/>
</dbReference>
<reference evidence="14" key="1">
    <citation type="submission" date="2019-03" db="EMBL/GenBank/DDBJ databases">
        <title>Improved annotation for the trematode Fasciola hepatica.</title>
        <authorList>
            <person name="Choi Y.-J."/>
            <person name="Martin J."/>
            <person name="Mitreva M."/>
        </authorList>
    </citation>
    <scope>NUCLEOTIDE SEQUENCE [LARGE SCALE GENOMIC DNA]</scope>
</reference>
<dbReference type="Pfam" id="PF02263">
    <property type="entry name" value="GBP"/>
    <property type="match status" value="1"/>
</dbReference>
<feature type="transmembrane region" description="Helical" evidence="12">
    <location>
        <begin position="427"/>
        <end position="448"/>
    </location>
</feature>
<dbReference type="CDD" id="cd01851">
    <property type="entry name" value="GBP"/>
    <property type="match status" value="1"/>
</dbReference>
<evidence type="ECO:0000256" key="7">
    <source>
        <dbReference type="ARBA" id="ARBA00022989"/>
    </source>
</evidence>
<evidence type="ECO:0000256" key="12">
    <source>
        <dbReference type="SAM" id="Phobius"/>
    </source>
</evidence>
<keyword evidence="5" id="KW-0256">Endoplasmic reticulum</keyword>
<feature type="transmembrane region" description="Helical" evidence="12">
    <location>
        <begin position="454"/>
        <end position="472"/>
    </location>
</feature>
<dbReference type="FunFam" id="3.40.50.300:FF:004169">
    <property type="entry name" value="Atlastin 3"/>
    <property type="match status" value="1"/>
</dbReference>
<evidence type="ECO:0000256" key="1">
    <source>
        <dbReference type="ARBA" id="ARBA00004477"/>
    </source>
</evidence>
<dbReference type="PANTHER" id="PTHR10751">
    <property type="entry name" value="GUANYLATE BINDING PROTEIN"/>
    <property type="match status" value="1"/>
</dbReference>
<comment type="catalytic activity">
    <reaction evidence="10">
        <text>GTP + H2O = GDP + phosphate + H(+)</text>
        <dbReference type="Rhea" id="RHEA:19669"/>
        <dbReference type="ChEBI" id="CHEBI:15377"/>
        <dbReference type="ChEBI" id="CHEBI:15378"/>
        <dbReference type="ChEBI" id="CHEBI:37565"/>
        <dbReference type="ChEBI" id="CHEBI:43474"/>
        <dbReference type="ChEBI" id="CHEBI:58189"/>
    </reaction>
    <physiologicalReaction direction="left-to-right" evidence="10">
        <dbReference type="Rhea" id="RHEA:19670"/>
    </physiologicalReaction>
</comment>
<sequence>MAKGSGYAVQVVSVTENNEKTSFTLDEKALSQILLQPATRDKKVVVISVAGAFCQGKSFLLDFFLKYLRSSDGENWLGDPEQPLEGFPWRGGSERYTTGILLWSEPFMFTLPSGEEVAVLLMDTQGSFDSTSTVRQCATVFALSTMLSSLQVYNIHGNIQEDHLQHLHLFTEYGRLAMESEAADTPFQHLMFLVRDWSFPYEYQFGGIGGNKLLDARLKIQPTHQAEHQTVRRHIRTCFSRVSCFLLPHPGLKVATNPTFDGRLSDIDPEFVNELRVFVPTVLSRSSLQVKKINGEMINCREWLTYFKAYMEIYQGDTLPEPRSMLEATAEANNLNAIMTCQEYYSEEMNKVCGADKPYVNPHELEATHNRAFNGALRKFNGIRKMGGESYAAVYLERLKNQLQQLANEYLVANTNKNIFQTFRTPAVFAVMLFIFYVVTGISEFIGLSSVTNMLLVPFYMALVTLFTWLFLSYTGRAPEVAQAIDNTADIVVQKVMIPMVQRIGTRGVEHLIGVEVPRQNPPSR</sequence>
<keyword evidence="9 12" id="KW-0472">Membrane</keyword>
<accession>A0A4E0RW58</accession>
<keyword evidence="3" id="KW-0547">Nucleotide-binding</keyword>
<evidence type="ECO:0000313" key="15">
    <source>
        <dbReference type="Proteomes" id="UP000230066"/>
    </source>
</evidence>
<keyword evidence="8" id="KW-0342">GTP-binding</keyword>
<evidence type="ECO:0000256" key="8">
    <source>
        <dbReference type="ARBA" id="ARBA00023134"/>
    </source>
</evidence>
<evidence type="ECO:0000256" key="5">
    <source>
        <dbReference type="ARBA" id="ARBA00022824"/>
    </source>
</evidence>